<name>A0A5B7DH74_PORTR</name>
<keyword evidence="1" id="KW-0732">Signal</keyword>
<proteinExistence type="predicted"/>
<gene>
    <name evidence="2" type="ORF">E2C01_013653</name>
</gene>
<keyword evidence="3" id="KW-1185">Reference proteome</keyword>
<accession>A0A5B7DH74</accession>
<comment type="caution">
    <text evidence="2">The sequence shown here is derived from an EMBL/GenBank/DDBJ whole genome shotgun (WGS) entry which is preliminary data.</text>
</comment>
<organism evidence="2 3">
    <name type="scientific">Portunus trituberculatus</name>
    <name type="common">Swimming crab</name>
    <name type="synonym">Neptunus trituberculatus</name>
    <dbReference type="NCBI Taxonomy" id="210409"/>
    <lineage>
        <taxon>Eukaryota</taxon>
        <taxon>Metazoa</taxon>
        <taxon>Ecdysozoa</taxon>
        <taxon>Arthropoda</taxon>
        <taxon>Crustacea</taxon>
        <taxon>Multicrustacea</taxon>
        <taxon>Malacostraca</taxon>
        <taxon>Eumalacostraca</taxon>
        <taxon>Eucarida</taxon>
        <taxon>Decapoda</taxon>
        <taxon>Pleocyemata</taxon>
        <taxon>Brachyura</taxon>
        <taxon>Eubrachyura</taxon>
        <taxon>Portunoidea</taxon>
        <taxon>Portunidae</taxon>
        <taxon>Portuninae</taxon>
        <taxon>Portunus</taxon>
    </lineage>
</organism>
<evidence type="ECO:0000256" key="1">
    <source>
        <dbReference type="SAM" id="SignalP"/>
    </source>
</evidence>
<feature type="signal peptide" evidence="1">
    <location>
        <begin position="1"/>
        <end position="24"/>
    </location>
</feature>
<protein>
    <submittedName>
        <fullName evidence="2">Uncharacterized protein</fullName>
    </submittedName>
</protein>
<sequence length="59" mass="6209">MRRLFVSRVLCGCVWIGMSGLVTAAEASDEARIASQLVDSDGGWVVVLSSVLLLGIVCV</sequence>
<dbReference type="Proteomes" id="UP000324222">
    <property type="component" value="Unassembled WGS sequence"/>
</dbReference>
<feature type="chain" id="PRO_5022667248" evidence="1">
    <location>
        <begin position="25"/>
        <end position="59"/>
    </location>
</feature>
<dbReference type="EMBL" id="VSRR010000901">
    <property type="protein sequence ID" value="MPC20698.1"/>
    <property type="molecule type" value="Genomic_DNA"/>
</dbReference>
<dbReference type="AlphaFoldDB" id="A0A5B7DH74"/>
<evidence type="ECO:0000313" key="3">
    <source>
        <dbReference type="Proteomes" id="UP000324222"/>
    </source>
</evidence>
<reference evidence="2 3" key="1">
    <citation type="submission" date="2019-05" db="EMBL/GenBank/DDBJ databases">
        <title>Another draft genome of Portunus trituberculatus and its Hox gene families provides insights of decapod evolution.</title>
        <authorList>
            <person name="Jeong J.-H."/>
            <person name="Song I."/>
            <person name="Kim S."/>
            <person name="Choi T."/>
            <person name="Kim D."/>
            <person name="Ryu S."/>
            <person name="Kim W."/>
        </authorList>
    </citation>
    <scope>NUCLEOTIDE SEQUENCE [LARGE SCALE GENOMIC DNA]</scope>
    <source>
        <tissue evidence="2">Muscle</tissue>
    </source>
</reference>
<evidence type="ECO:0000313" key="2">
    <source>
        <dbReference type="EMBL" id="MPC20698.1"/>
    </source>
</evidence>